<protein>
    <submittedName>
        <fullName evidence="2">Terpene_synth_C domain-containing protein</fullName>
    </submittedName>
</protein>
<sequence>MRSQIQVLASGKPNNKLESRERICSKEDMEPEKVKEEIDKGEKRRSLAEAVWAVVAEATKLSVDEQALEKILPQCAFSNAIITAYKVYKDRLRDQLSTVGWEYPRVIDMDWKVCNVLEVITFSVSITLIDASSRHPL</sequence>
<organism evidence="1 2">
    <name type="scientific">Ascaris lumbricoides</name>
    <name type="common">Giant roundworm</name>
    <dbReference type="NCBI Taxonomy" id="6252"/>
    <lineage>
        <taxon>Eukaryota</taxon>
        <taxon>Metazoa</taxon>
        <taxon>Ecdysozoa</taxon>
        <taxon>Nematoda</taxon>
        <taxon>Chromadorea</taxon>
        <taxon>Rhabditida</taxon>
        <taxon>Spirurina</taxon>
        <taxon>Ascaridomorpha</taxon>
        <taxon>Ascaridoidea</taxon>
        <taxon>Ascarididae</taxon>
        <taxon>Ascaris</taxon>
    </lineage>
</organism>
<evidence type="ECO:0000313" key="1">
    <source>
        <dbReference type="Proteomes" id="UP000036681"/>
    </source>
</evidence>
<dbReference type="Proteomes" id="UP000036681">
    <property type="component" value="Unplaced"/>
</dbReference>
<dbReference type="AlphaFoldDB" id="A0A0M3IGY8"/>
<keyword evidence="1" id="KW-1185">Reference proteome</keyword>
<evidence type="ECO:0000313" key="2">
    <source>
        <dbReference type="WBParaSite" id="ALUE_0001761801-mRNA-1"/>
    </source>
</evidence>
<accession>A0A0M3IGY8</accession>
<reference evidence="2" key="1">
    <citation type="submission" date="2017-02" db="UniProtKB">
        <authorList>
            <consortium name="WormBaseParasite"/>
        </authorList>
    </citation>
    <scope>IDENTIFICATION</scope>
</reference>
<name>A0A0M3IGY8_ASCLU</name>
<proteinExistence type="predicted"/>
<dbReference type="WBParaSite" id="ALUE_0001761801-mRNA-1">
    <property type="protein sequence ID" value="ALUE_0001761801-mRNA-1"/>
    <property type="gene ID" value="ALUE_0001761801"/>
</dbReference>